<accession>A0A6J1PW82</accession>
<evidence type="ECO:0000313" key="2">
    <source>
        <dbReference type="RefSeq" id="XP_024874162.1"/>
    </source>
</evidence>
<dbReference type="AlphaFoldDB" id="A0A6J1PW82"/>
<proteinExistence type="predicted"/>
<reference evidence="2" key="1">
    <citation type="submission" date="2025-08" db="UniProtKB">
        <authorList>
            <consortium name="RefSeq"/>
        </authorList>
    </citation>
    <scope>IDENTIFICATION</scope>
    <source>
        <tissue evidence="2">Whole body</tissue>
    </source>
</reference>
<dbReference type="Proteomes" id="UP000504618">
    <property type="component" value="Unplaced"/>
</dbReference>
<dbReference type="GeneID" id="112456091"/>
<protein>
    <submittedName>
        <fullName evidence="2">Uncharacterized protein LOC112456091</fullName>
    </submittedName>
</protein>
<dbReference type="RefSeq" id="XP_024874162.1">
    <property type="nucleotide sequence ID" value="XM_025018394.1"/>
</dbReference>
<keyword evidence="1" id="KW-1185">Reference proteome</keyword>
<evidence type="ECO:0000313" key="1">
    <source>
        <dbReference type="Proteomes" id="UP000504618"/>
    </source>
</evidence>
<name>A0A6J1PW82_9HYME</name>
<organism evidence="1 2">
    <name type="scientific">Temnothorax curvispinosus</name>
    <dbReference type="NCBI Taxonomy" id="300111"/>
    <lineage>
        <taxon>Eukaryota</taxon>
        <taxon>Metazoa</taxon>
        <taxon>Ecdysozoa</taxon>
        <taxon>Arthropoda</taxon>
        <taxon>Hexapoda</taxon>
        <taxon>Insecta</taxon>
        <taxon>Pterygota</taxon>
        <taxon>Neoptera</taxon>
        <taxon>Endopterygota</taxon>
        <taxon>Hymenoptera</taxon>
        <taxon>Apocrita</taxon>
        <taxon>Aculeata</taxon>
        <taxon>Formicoidea</taxon>
        <taxon>Formicidae</taxon>
        <taxon>Myrmicinae</taxon>
        <taxon>Temnothorax</taxon>
    </lineage>
</organism>
<gene>
    <name evidence="2" type="primary">LOC112456091</name>
</gene>
<sequence>MELWDNFQDIEDELVKCKLCTINFLIEATETQMIKALLSHLSYAHKISDTDINPVVPYHLRKYYTSSNGQAKCRAEECGYTTKINTKESEDHSNLVNHKKHEHPGWTINCRPNREKPPLKLHTDISRCFKKQRKNLICFAQCLVKTCERYIWLNKNESNQVSYRRHLIFVHNLQDTDHRLPDKYLKDFDNLPEFKAKCRTCGSVISYLRDCGHLNEHLNKSVRCQNKDQHKFFNTV</sequence>